<dbReference type="PANTHER" id="PTHR46797:SF23">
    <property type="entry name" value="HTH-TYPE TRANSCRIPTIONAL REGULATOR SUTR"/>
    <property type="match status" value="1"/>
</dbReference>
<dbReference type="Proteomes" id="UP000294614">
    <property type="component" value="Unassembled WGS sequence"/>
</dbReference>
<feature type="domain" description="HTH cro/C1-type" evidence="4">
    <location>
        <begin position="19"/>
        <end position="73"/>
    </location>
</feature>
<keyword evidence="1" id="KW-0805">Transcription regulation</keyword>
<dbReference type="InterPro" id="IPR010982">
    <property type="entry name" value="Lambda_DNA-bd_dom_sf"/>
</dbReference>
<dbReference type="GO" id="GO:0003677">
    <property type="term" value="F:DNA binding"/>
    <property type="evidence" value="ECO:0007669"/>
    <property type="project" value="UniProtKB-KW"/>
</dbReference>
<dbReference type="InterPro" id="IPR001387">
    <property type="entry name" value="Cro/C1-type_HTH"/>
</dbReference>
<comment type="caution">
    <text evidence="5">The sequence shown here is derived from an EMBL/GenBank/DDBJ whole genome shotgun (WGS) entry which is preliminary data.</text>
</comment>
<proteinExistence type="predicted"/>
<dbReference type="SMART" id="SM00530">
    <property type="entry name" value="HTH_XRE"/>
    <property type="match status" value="1"/>
</dbReference>
<evidence type="ECO:0000256" key="3">
    <source>
        <dbReference type="ARBA" id="ARBA00023163"/>
    </source>
</evidence>
<accession>A0A4R1K3D6</accession>
<name>A0A4R1K3D6_9BACT</name>
<evidence type="ECO:0000259" key="4">
    <source>
        <dbReference type="PROSITE" id="PS50943"/>
    </source>
</evidence>
<evidence type="ECO:0000256" key="1">
    <source>
        <dbReference type="ARBA" id="ARBA00023015"/>
    </source>
</evidence>
<dbReference type="PANTHER" id="PTHR46797">
    <property type="entry name" value="HTH-TYPE TRANSCRIPTIONAL REGULATOR"/>
    <property type="match status" value="1"/>
</dbReference>
<keyword evidence="3" id="KW-0804">Transcription</keyword>
<gene>
    <name evidence="5" type="ORF">C8D98_2578</name>
</gene>
<reference evidence="5 6" key="1">
    <citation type="submission" date="2019-03" db="EMBL/GenBank/DDBJ databases">
        <title>Genomic Encyclopedia of Type Strains, Phase IV (KMG-IV): sequencing the most valuable type-strain genomes for metagenomic binning, comparative biology and taxonomic classification.</title>
        <authorList>
            <person name="Goeker M."/>
        </authorList>
    </citation>
    <scope>NUCLEOTIDE SEQUENCE [LARGE SCALE GENOMIC DNA]</scope>
    <source>
        <strain evidence="5 6">DSM 24984</strain>
    </source>
</reference>
<dbReference type="SUPFAM" id="SSF47413">
    <property type="entry name" value="lambda repressor-like DNA-binding domains"/>
    <property type="match status" value="1"/>
</dbReference>
<dbReference type="GO" id="GO:0005829">
    <property type="term" value="C:cytosol"/>
    <property type="evidence" value="ECO:0007669"/>
    <property type="project" value="TreeGrafter"/>
</dbReference>
<keyword evidence="2 5" id="KW-0238">DNA-binding</keyword>
<dbReference type="InterPro" id="IPR050807">
    <property type="entry name" value="TransReg_Diox_bact_type"/>
</dbReference>
<dbReference type="Pfam" id="PF01381">
    <property type="entry name" value="HTH_3"/>
    <property type="match status" value="1"/>
</dbReference>
<evidence type="ECO:0000313" key="6">
    <source>
        <dbReference type="Proteomes" id="UP000294614"/>
    </source>
</evidence>
<dbReference type="PROSITE" id="PS50943">
    <property type="entry name" value="HTH_CROC1"/>
    <property type="match status" value="1"/>
</dbReference>
<dbReference type="GO" id="GO:0003700">
    <property type="term" value="F:DNA-binding transcription factor activity"/>
    <property type="evidence" value="ECO:0007669"/>
    <property type="project" value="TreeGrafter"/>
</dbReference>
<organism evidence="5 6">
    <name type="scientific">Seleniivibrio woodruffii</name>
    <dbReference type="NCBI Taxonomy" id="1078050"/>
    <lineage>
        <taxon>Bacteria</taxon>
        <taxon>Pseudomonadati</taxon>
        <taxon>Deferribacterota</taxon>
        <taxon>Deferribacteres</taxon>
        <taxon>Deferribacterales</taxon>
        <taxon>Geovibrionaceae</taxon>
        <taxon>Seleniivibrio</taxon>
    </lineage>
</organism>
<protein>
    <submittedName>
        <fullName evidence="5">DNA-binding XRE family transcriptional regulator</fullName>
    </submittedName>
</protein>
<dbReference type="Gene3D" id="1.10.260.40">
    <property type="entry name" value="lambda repressor-like DNA-binding domains"/>
    <property type="match status" value="1"/>
</dbReference>
<sequence length="115" mass="12710">MEINEAKMTEFMEILAVNIKKLRKAKGYSQERLAELAGLHPTYVSHLETGKANPTVAILLSLSERLGVNVERLLMPETDFLADETLQKLQKSLETADSGKKAAVTGILSELDKLI</sequence>
<evidence type="ECO:0000256" key="2">
    <source>
        <dbReference type="ARBA" id="ARBA00023125"/>
    </source>
</evidence>
<dbReference type="CDD" id="cd00093">
    <property type="entry name" value="HTH_XRE"/>
    <property type="match status" value="1"/>
</dbReference>
<evidence type="ECO:0000313" key="5">
    <source>
        <dbReference type="EMBL" id="TCK58377.1"/>
    </source>
</evidence>
<dbReference type="AlphaFoldDB" id="A0A4R1K3D6"/>
<keyword evidence="6" id="KW-1185">Reference proteome</keyword>
<dbReference type="OrthoDB" id="2986852at2"/>
<dbReference type="EMBL" id="SMGG01000007">
    <property type="protein sequence ID" value="TCK58377.1"/>
    <property type="molecule type" value="Genomic_DNA"/>
</dbReference>